<keyword evidence="3" id="KW-0597">Phosphoprotein</keyword>
<accession>A0ABZ2Y677</accession>
<organism evidence="5 6">
    <name type="scientific">Defluviitalea saccharophila</name>
    <dbReference type="NCBI Taxonomy" id="879970"/>
    <lineage>
        <taxon>Bacteria</taxon>
        <taxon>Bacillati</taxon>
        <taxon>Bacillota</taxon>
        <taxon>Clostridia</taxon>
        <taxon>Lachnospirales</taxon>
        <taxon>Defluviitaleaceae</taxon>
        <taxon>Defluviitalea</taxon>
    </lineage>
</organism>
<dbReference type="SUPFAM" id="SSF52172">
    <property type="entry name" value="CheY-like"/>
    <property type="match status" value="1"/>
</dbReference>
<dbReference type="Gene3D" id="3.40.50.2300">
    <property type="match status" value="1"/>
</dbReference>
<dbReference type="EMBL" id="CP121687">
    <property type="protein sequence ID" value="WZL69398.1"/>
    <property type="molecule type" value="Genomic_DNA"/>
</dbReference>
<evidence type="ECO:0000313" key="6">
    <source>
        <dbReference type="Proteomes" id="UP001486565"/>
    </source>
</evidence>
<dbReference type="SMART" id="SM00448">
    <property type="entry name" value="REC"/>
    <property type="match status" value="1"/>
</dbReference>
<protein>
    <recommendedName>
        <fullName evidence="1">Stage 0 sporulation protein A homolog</fullName>
    </recommendedName>
</protein>
<evidence type="ECO:0000256" key="2">
    <source>
        <dbReference type="ARBA" id="ARBA00024867"/>
    </source>
</evidence>
<name>A0ABZ2Y677_9FIRM</name>
<feature type="domain" description="Response regulatory" evidence="4">
    <location>
        <begin position="3"/>
        <end position="117"/>
    </location>
</feature>
<evidence type="ECO:0000259" key="4">
    <source>
        <dbReference type="PROSITE" id="PS50110"/>
    </source>
</evidence>
<evidence type="ECO:0000256" key="1">
    <source>
        <dbReference type="ARBA" id="ARBA00018672"/>
    </source>
</evidence>
<dbReference type="PANTHER" id="PTHR43228:SF1">
    <property type="entry name" value="TWO-COMPONENT RESPONSE REGULATOR ARR22"/>
    <property type="match status" value="1"/>
</dbReference>
<sequence>MKKVLIVDDTLFIRGSLKLILERNGFEVVGEAEDGYDAVKMYKTLKPDIVTMDITMPGMDGIESLRRIKEFDKSANVVMITALGQESLVKESVLLGAKGFIIKPFDEEMIVKALSKL</sequence>
<dbReference type="PANTHER" id="PTHR43228">
    <property type="entry name" value="TWO-COMPONENT RESPONSE REGULATOR"/>
    <property type="match status" value="1"/>
</dbReference>
<evidence type="ECO:0000256" key="3">
    <source>
        <dbReference type="PROSITE-ProRule" id="PRU00169"/>
    </source>
</evidence>
<feature type="modified residue" description="4-aspartylphosphate" evidence="3">
    <location>
        <position position="53"/>
    </location>
</feature>
<dbReference type="Proteomes" id="UP001486565">
    <property type="component" value="Chromosome"/>
</dbReference>
<dbReference type="InterPro" id="IPR052048">
    <property type="entry name" value="ST_Response_Regulator"/>
</dbReference>
<dbReference type="InterPro" id="IPR011006">
    <property type="entry name" value="CheY-like_superfamily"/>
</dbReference>
<comment type="function">
    <text evidence="2">May play the central regulatory role in sporulation. It may be an element of the effector pathway responsible for the activation of sporulation genes in response to nutritional stress. Spo0A may act in concert with spo0H (a sigma factor) to control the expression of some genes that are critical to the sporulation process.</text>
</comment>
<proteinExistence type="predicted"/>
<gene>
    <name evidence="5" type="ORF">QBE51_11420</name>
</gene>
<dbReference type="PROSITE" id="PS50110">
    <property type="entry name" value="RESPONSE_REGULATORY"/>
    <property type="match status" value="1"/>
</dbReference>
<keyword evidence="6" id="KW-1185">Reference proteome</keyword>
<dbReference type="Pfam" id="PF00072">
    <property type="entry name" value="Response_reg"/>
    <property type="match status" value="1"/>
</dbReference>
<dbReference type="InterPro" id="IPR001789">
    <property type="entry name" value="Sig_transdc_resp-reg_receiver"/>
</dbReference>
<dbReference type="RefSeq" id="WP_341876394.1">
    <property type="nucleotide sequence ID" value="NZ_CP121687.1"/>
</dbReference>
<reference evidence="5 6" key="1">
    <citation type="submission" date="2023-03" db="EMBL/GenBank/DDBJ databases">
        <title>Novel Species.</title>
        <authorList>
            <person name="Ma S."/>
        </authorList>
    </citation>
    <scope>NUCLEOTIDE SEQUENCE [LARGE SCALE GENOMIC DNA]</scope>
    <source>
        <strain evidence="5 6">LIND6LT2</strain>
    </source>
</reference>
<evidence type="ECO:0000313" key="5">
    <source>
        <dbReference type="EMBL" id="WZL69398.1"/>
    </source>
</evidence>
<dbReference type="CDD" id="cd17542">
    <property type="entry name" value="REC_CheY"/>
    <property type="match status" value="1"/>
</dbReference>